<dbReference type="EMBL" id="QUSY01002796">
    <property type="protein sequence ID" value="RHY19880.1"/>
    <property type="molecule type" value="Genomic_DNA"/>
</dbReference>
<dbReference type="Proteomes" id="UP000285060">
    <property type="component" value="Unassembled WGS sequence"/>
</dbReference>
<keyword evidence="3" id="KW-1185">Reference proteome</keyword>
<gene>
    <name evidence="2" type="ORF">DYB32_010155</name>
    <name evidence="1" type="ORF">DYB32_010621</name>
</gene>
<comment type="caution">
    <text evidence="1">The sequence shown here is derived from an EMBL/GenBank/DDBJ whole genome shotgun (WGS) entry which is preliminary data.</text>
</comment>
<organism evidence="1 3">
    <name type="scientific">Aphanomyces invadans</name>
    <dbReference type="NCBI Taxonomy" id="157072"/>
    <lineage>
        <taxon>Eukaryota</taxon>
        <taxon>Sar</taxon>
        <taxon>Stramenopiles</taxon>
        <taxon>Oomycota</taxon>
        <taxon>Saprolegniomycetes</taxon>
        <taxon>Saprolegniales</taxon>
        <taxon>Verrucalvaceae</taxon>
        <taxon>Aphanomyces</taxon>
    </lineage>
</organism>
<proteinExistence type="predicted"/>
<protein>
    <submittedName>
        <fullName evidence="1">Uncharacterized protein</fullName>
    </submittedName>
</protein>
<dbReference type="AlphaFoldDB" id="A0A3R6V2F6"/>
<reference evidence="1 3" key="1">
    <citation type="submission" date="2018-08" db="EMBL/GenBank/DDBJ databases">
        <title>Aphanomyces genome sequencing and annotation.</title>
        <authorList>
            <person name="Minardi D."/>
            <person name="Oidtmann B."/>
            <person name="Van Der Giezen M."/>
            <person name="Studholme D.J."/>
        </authorList>
    </citation>
    <scope>NUCLEOTIDE SEQUENCE [LARGE SCALE GENOMIC DNA]</scope>
    <source>
        <strain evidence="1 3">NJM0002</strain>
    </source>
</reference>
<evidence type="ECO:0000313" key="2">
    <source>
        <dbReference type="EMBL" id="RHY19880.1"/>
    </source>
</evidence>
<dbReference type="VEuPathDB" id="FungiDB:H310_09501"/>
<dbReference type="EMBL" id="QUSY01003673">
    <property type="protein sequence ID" value="RHY16650.1"/>
    <property type="molecule type" value="Genomic_DNA"/>
</dbReference>
<evidence type="ECO:0000313" key="1">
    <source>
        <dbReference type="EMBL" id="RHY16650.1"/>
    </source>
</evidence>
<sequence length="141" mass="16029">MVVYYAKKHSLLHMLKLQASSYVAMDVQAASIAFLNDHTVYGMDQILDATWSTHRTVTMRLATCDGQVTKQKFLFDCQADLFFFLVELGMEPSQFGGTVQRGSFKRRSICNPIAEKGFRKSYTSRTPTRCSRKSAAKSDFY</sequence>
<evidence type="ECO:0000313" key="3">
    <source>
        <dbReference type="Proteomes" id="UP000285060"/>
    </source>
</evidence>
<name>A0A3R6V2F6_9STRA</name>
<accession>A0A3R6V2F6</accession>